<proteinExistence type="predicted"/>
<dbReference type="OrthoDB" id="196142at2"/>
<dbReference type="RefSeq" id="WP_144230763.1">
    <property type="nucleotide sequence ID" value="NZ_CBCRVV010000006.1"/>
</dbReference>
<evidence type="ECO:0000313" key="3">
    <source>
        <dbReference type="EMBL" id="TSJ76942.1"/>
    </source>
</evidence>
<comment type="caution">
    <text evidence="3">The sequence shown here is derived from an EMBL/GenBank/DDBJ whole genome shotgun (WGS) entry which is preliminary data.</text>
</comment>
<evidence type="ECO:0000259" key="2">
    <source>
        <dbReference type="Pfam" id="PF09976"/>
    </source>
</evidence>
<feature type="signal peptide" evidence="1">
    <location>
        <begin position="1"/>
        <end position="19"/>
    </location>
</feature>
<gene>
    <name evidence="3" type="ORF">FPL22_12565</name>
</gene>
<dbReference type="Gene3D" id="1.25.40.10">
    <property type="entry name" value="Tetratricopeptide repeat domain"/>
    <property type="match status" value="1"/>
</dbReference>
<dbReference type="Pfam" id="PF09976">
    <property type="entry name" value="TPR_21"/>
    <property type="match status" value="1"/>
</dbReference>
<dbReference type="SUPFAM" id="SSF48452">
    <property type="entry name" value="TPR-like"/>
    <property type="match status" value="1"/>
</dbReference>
<accession>A0A556QJZ9</accession>
<reference evidence="3 4" key="1">
    <citation type="submission" date="2019-07" db="EMBL/GenBank/DDBJ databases">
        <title>Description of 53C-WASEF.</title>
        <authorList>
            <person name="Pitt A."/>
            <person name="Hahn M.W."/>
        </authorList>
    </citation>
    <scope>NUCLEOTIDE SEQUENCE [LARGE SCALE GENOMIC DNA]</scope>
    <source>
        <strain evidence="3 4">53C-WASEF</strain>
    </source>
</reference>
<dbReference type="AlphaFoldDB" id="A0A556QJZ9"/>
<feature type="chain" id="PRO_5022027521" description="Ancillary SecYEG translocon subunit/Cell division coordinator CpoB TPR domain-containing protein" evidence="1">
    <location>
        <begin position="20"/>
        <end position="266"/>
    </location>
</feature>
<name>A0A556QJZ9_9BACT</name>
<dbReference type="EMBL" id="VMBG01000002">
    <property type="protein sequence ID" value="TSJ76942.1"/>
    <property type="molecule type" value="Genomic_DNA"/>
</dbReference>
<evidence type="ECO:0000313" key="4">
    <source>
        <dbReference type="Proteomes" id="UP000315648"/>
    </source>
</evidence>
<evidence type="ECO:0000256" key="1">
    <source>
        <dbReference type="SAM" id="SignalP"/>
    </source>
</evidence>
<dbReference type="InterPro" id="IPR018704">
    <property type="entry name" value="SecYEG/CpoB_TPR"/>
</dbReference>
<organism evidence="3 4">
    <name type="scientific">Rariglobus hedericola</name>
    <dbReference type="NCBI Taxonomy" id="2597822"/>
    <lineage>
        <taxon>Bacteria</taxon>
        <taxon>Pseudomonadati</taxon>
        <taxon>Verrucomicrobiota</taxon>
        <taxon>Opitutia</taxon>
        <taxon>Opitutales</taxon>
        <taxon>Opitutaceae</taxon>
        <taxon>Rariglobus</taxon>
    </lineage>
</organism>
<dbReference type="InterPro" id="IPR011990">
    <property type="entry name" value="TPR-like_helical_dom_sf"/>
</dbReference>
<keyword evidence="1" id="KW-0732">Signal</keyword>
<dbReference type="Proteomes" id="UP000315648">
    <property type="component" value="Unassembled WGS sequence"/>
</dbReference>
<keyword evidence="4" id="KW-1185">Reference proteome</keyword>
<sequence>MKKLICALLALAAVSPLCAQRFILKDGKALNQADVVLKDGKLVRAVAAGAEVSYPLSQVARLDWPEPEEVEQARQLVAAGKGVEAEEKITPIYRQFAPYSKLPGSWWGEAALIRARALLAQQKNDETERAARELMSTSTDSETVAAAQLIMARIQMLLNKADIADAMLDEIMRKDASSEIEARAAILRGDIAYARKEFSKALEFYLQVPVFYGTEDAVMPVALLGSARAYRGYGDSARAERAYLDIIVTYPDTAEAAVAKTESARL</sequence>
<protein>
    <recommendedName>
        <fullName evidence="2">Ancillary SecYEG translocon subunit/Cell division coordinator CpoB TPR domain-containing protein</fullName>
    </recommendedName>
</protein>
<feature type="domain" description="Ancillary SecYEG translocon subunit/Cell division coordinator CpoB TPR" evidence="2">
    <location>
        <begin position="109"/>
        <end position="205"/>
    </location>
</feature>